<dbReference type="EMBL" id="MHSQ01000036">
    <property type="protein sequence ID" value="OHA46072.1"/>
    <property type="molecule type" value="Genomic_DNA"/>
</dbReference>
<dbReference type="AlphaFoldDB" id="A0A1G2PER1"/>
<comment type="caution">
    <text evidence="1">The sequence shown here is derived from an EMBL/GenBank/DDBJ whole genome shotgun (WGS) entry which is preliminary data.</text>
</comment>
<proteinExistence type="predicted"/>
<name>A0A1G2PER1_9BACT</name>
<gene>
    <name evidence="1" type="ORF">A2541_00095</name>
</gene>
<evidence type="ECO:0000313" key="2">
    <source>
        <dbReference type="Proteomes" id="UP000176965"/>
    </source>
</evidence>
<sequence>MTAAITGFDSSASNLYTSLIGNTSDGKVWGGIGGTPSGQAWAVYGRNPGSVVDTVVKTDIWCVDSTGKSGNPSVNAVAQLTAATQVAVCW</sequence>
<reference evidence="1 2" key="1">
    <citation type="journal article" date="2016" name="Nat. Commun.">
        <title>Thousands of microbial genomes shed light on interconnected biogeochemical processes in an aquifer system.</title>
        <authorList>
            <person name="Anantharaman K."/>
            <person name="Brown C.T."/>
            <person name="Hug L.A."/>
            <person name="Sharon I."/>
            <person name="Castelle C.J."/>
            <person name="Probst A.J."/>
            <person name="Thomas B.C."/>
            <person name="Singh A."/>
            <person name="Wilkins M.J."/>
            <person name="Karaoz U."/>
            <person name="Brodie E.L."/>
            <person name="Williams K.H."/>
            <person name="Hubbard S.S."/>
            <person name="Banfield J.F."/>
        </authorList>
    </citation>
    <scope>NUCLEOTIDE SEQUENCE [LARGE SCALE GENOMIC DNA]</scope>
</reference>
<organism evidence="1 2">
    <name type="scientific">Candidatus Taylorbacteria bacterium RIFOXYD2_FULL_36_9</name>
    <dbReference type="NCBI Taxonomy" id="1802338"/>
    <lineage>
        <taxon>Bacteria</taxon>
        <taxon>Candidatus Tayloriibacteriota</taxon>
    </lineage>
</organism>
<protein>
    <submittedName>
        <fullName evidence="1">Uncharacterized protein</fullName>
    </submittedName>
</protein>
<accession>A0A1G2PER1</accession>
<evidence type="ECO:0000313" key="1">
    <source>
        <dbReference type="EMBL" id="OHA46072.1"/>
    </source>
</evidence>
<dbReference type="STRING" id="1802338.A2541_00095"/>
<dbReference type="Proteomes" id="UP000176965">
    <property type="component" value="Unassembled WGS sequence"/>
</dbReference>